<evidence type="ECO:0000313" key="2">
    <source>
        <dbReference type="Proteomes" id="UP000199081"/>
    </source>
</evidence>
<dbReference type="STRING" id="426702.SAMN04488099_10563"/>
<dbReference type="AlphaFoldDB" id="A0A1H7J306"/>
<accession>A0A1H7J306</accession>
<reference evidence="2" key="1">
    <citation type="submission" date="2016-10" db="EMBL/GenBank/DDBJ databases">
        <authorList>
            <person name="Varghese N."/>
            <person name="Submissions S."/>
        </authorList>
    </citation>
    <scope>NUCLEOTIDE SEQUENCE [LARGE SCALE GENOMIC DNA]</scope>
    <source>
        <strain evidence="2">DSM 19183</strain>
    </source>
</reference>
<evidence type="ECO:0000313" key="1">
    <source>
        <dbReference type="EMBL" id="SEK68986.1"/>
    </source>
</evidence>
<dbReference type="Proteomes" id="UP000199081">
    <property type="component" value="Unassembled WGS sequence"/>
</dbReference>
<dbReference type="RefSeq" id="WP_091480057.1">
    <property type="nucleotide sequence ID" value="NZ_BJYC01000005.1"/>
</dbReference>
<dbReference type="OrthoDB" id="9764268at2"/>
<name>A0A1H7J306_9LACT</name>
<keyword evidence="2" id="KW-1185">Reference proteome</keyword>
<gene>
    <name evidence="1" type="ORF">SAMN04488099_10563</name>
</gene>
<sequence>MAFPKELDFLEPRIQECIEKEGKEFLLGLIKLPDKQYETVLKYASALIKKEKLVYMREKNMIISVALVFFAIKDFQGNQFWDEFARKIDANEMQVQKICKPAFENFCKLNNLYFHVGRKNKGYVTSILTHAIIPKTSIDKFLEFLEDIYFKDLEEDYESSEVEQLVEYMHRLFSKFLEEDDIQLNIQGSKMTIARQQLPKAFRIAFVKSAGIVAPIIENYLFYMNELNYSRDISYSFNTRFDNYFKYYVNNISELKRVSTDKSTIAKKGIKKFTTAHFKFQKDLLHLIVPKQIIDSDYIKDKIYLNVYNDDKLVENRELKLTKSRLLFKTEEEIVLLNSFYKNLRYEIWTGDVTIFNSKEKLFRDYLIFNSDAEEVAANQLKSQRYKIVCSNKTELKVINGDITSLKYPDRTIHTVFLKDDTILELSGYVITPNTKRLITEFSDKALYERVEGIGDNEESYFIYSEIPRLQLVISEEKAIDDYVVSVNGNNYHLSQESKFSIYTMTDGSGSQVAQILINNSLLQDLMNYSLAIREKGNMHPVISRNLCIIPQLNYSFDKHFYYKDKQAKLTNLNVGDALSCRETLPLKVNLKKYDHVAVKIEKTAIRLKIKIPKFSWHLGEYNSSQNVSDIWFKSVKEPQLKVTYTEDVSKIYLVSSNKMITLEGKQTVNQNQFDLRDYFSVEHKSPVTIGVRLKDKQIPLVTTHYQPTLKNVKVDYYDTGRFNKGLFIQGAFVGEGNLKAQVLDIKESIIQEYDIKHSFNLFDPNVNLDMGKYRVRIILIEEDDFFGLSDDEKVLHEENLLVGDPFVIDTQKKVLKVKKCNTYDGEFLLDNFYLQNVRTSKIEGYYEADGFYYITDWDTQELRKWYFSTYNPFIMRLRKSNDYIYELEIEDKDRDGLIFDIHSKHVNPKVVNNEERFKLIDTITIDKREVD</sequence>
<organism evidence="1 2">
    <name type="scientific">Alkalibacterium pelagium</name>
    <dbReference type="NCBI Taxonomy" id="426702"/>
    <lineage>
        <taxon>Bacteria</taxon>
        <taxon>Bacillati</taxon>
        <taxon>Bacillota</taxon>
        <taxon>Bacilli</taxon>
        <taxon>Lactobacillales</taxon>
        <taxon>Carnobacteriaceae</taxon>
        <taxon>Alkalibacterium</taxon>
    </lineage>
</organism>
<dbReference type="EMBL" id="FNZU01000005">
    <property type="protein sequence ID" value="SEK68986.1"/>
    <property type="molecule type" value="Genomic_DNA"/>
</dbReference>
<proteinExistence type="predicted"/>
<protein>
    <submittedName>
        <fullName evidence="1">Uncharacterized protein</fullName>
    </submittedName>
</protein>